<comment type="caution">
    <text evidence="1">The sequence shown here is derived from an EMBL/GenBank/DDBJ whole genome shotgun (WGS) entry which is preliminary data.</text>
</comment>
<dbReference type="RefSeq" id="WP_060668610.1">
    <property type="nucleotide sequence ID" value="NZ_LGTK01000033.1"/>
</dbReference>
<dbReference type="Proteomes" id="UP000037854">
    <property type="component" value="Unassembled WGS sequence"/>
</dbReference>
<proteinExistence type="predicted"/>
<dbReference type="EMBL" id="LGTK01000033">
    <property type="protein sequence ID" value="KPH74314.1"/>
    <property type="molecule type" value="Genomic_DNA"/>
</dbReference>
<reference evidence="1 2" key="1">
    <citation type="submission" date="2015-07" db="EMBL/GenBank/DDBJ databases">
        <title>High-quality draft genome sequence of Oceanobacillus caeni HM6, a bacillus isolated from a human feces.</title>
        <authorList>
            <person name="Kumar J."/>
            <person name="Verma M.K."/>
            <person name="Pandey R."/>
            <person name="Bhambi M."/>
            <person name="Chauhan N."/>
        </authorList>
    </citation>
    <scope>NUCLEOTIDE SEQUENCE [LARGE SCALE GENOMIC DNA]</scope>
    <source>
        <strain evidence="1 2">HM6</strain>
    </source>
</reference>
<sequence length="71" mass="8039">MVTNEEEALELCLDDLSIKISEVAKSPTLCFSYDLQGLFLLGSSAWGDLRLIKDLLIREEIEILEEINIIL</sequence>
<evidence type="ECO:0000313" key="2">
    <source>
        <dbReference type="Proteomes" id="UP000037854"/>
    </source>
</evidence>
<gene>
    <name evidence="1" type="ORF">AFL42_10495</name>
</gene>
<organism evidence="1 2">
    <name type="scientific">Oceanobacillus caeni</name>
    <dbReference type="NCBI Taxonomy" id="405946"/>
    <lineage>
        <taxon>Bacteria</taxon>
        <taxon>Bacillati</taxon>
        <taxon>Bacillota</taxon>
        <taxon>Bacilli</taxon>
        <taxon>Bacillales</taxon>
        <taxon>Bacillaceae</taxon>
        <taxon>Oceanobacillus</taxon>
    </lineage>
</organism>
<accession>A0ABR5MII2</accession>
<protein>
    <submittedName>
        <fullName evidence="1">Uncharacterized protein</fullName>
    </submittedName>
</protein>
<keyword evidence="2" id="KW-1185">Reference proteome</keyword>
<name>A0ABR5MII2_9BACI</name>
<evidence type="ECO:0000313" key="1">
    <source>
        <dbReference type="EMBL" id="KPH74314.1"/>
    </source>
</evidence>